<dbReference type="SUPFAM" id="SSF53335">
    <property type="entry name" value="S-adenosyl-L-methionine-dependent methyltransferases"/>
    <property type="match status" value="2"/>
</dbReference>
<dbReference type="Pfam" id="PF04378">
    <property type="entry name" value="RsmJ"/>
    <property type="match status" value="1"/>
</dbReference>
<keyword evidence="1" id="KW-0694">RNA-binding</keyword>
<evidence type="ECO:0000256" key="1">
    <source>
        <dbReference type="HAMAP-Rule" id="MF_00934"/>
    </source>
</evidence>
<comment type="catalytic activity">
    <reaction evidence="1">
        <text>adenosine(2030) in 23S rRNA + S-adenosyl-L-methionine = N(6)-methyladenosine(2030) in 23S rRNA + S-adenosyl-L-homocysteine + H(+)</text>
        <dbReference type="Rhea" id="RHEA:43736"/>
        <dbReference type="Rhea" id="RHEA-COMP:10668"/>
        <dbReference type="Rhea" id="RHEA-COMP:10669"/>
        <dbReference type="ChEBI" id="CHEBI:15378"/>
        <dbReference type="ChEBI" id="CHEBI:57856"/>
        <dbReference type="ChEBI" id="CHEBI:59789"/>
        <dbReference type="ChEBI" id="CHEBI:74411"/>
        <dbReference type="ChEBI" id="CHEBI:74449"/>
        <dbReference type="EC" id="2.1.1.266"/>
    </reaction>
</comment>
<protein>
    <recommendedName>
        <fullName evidence="1">Ribosomal RNA large subunit methyltransferase J</fullName>
        <ecNumber evidence="1">2.1.1.266</ecNumber>
    </recommendedName>
    <alternativeName>
        <fullName evidence="1">23S rRNA (adenine(2030)-N6)-methyltransferase</fullName>
    </alternativeName>
    <alternativeName>
        <fullName evidence="1">23S rRNA m6A2030 methyltransferase</fullName>
    </alternativeName>
</protein>
<dbReference type="EC" id="2.1.1.266" evidence="1"/>
<feature type="region of interest" description="Disordered" evidence="2">
    <location>
        <begin position="70"/>
        <end position="97"/>
    </location>
</feature>
<keyword evidence="1" id="KW-0698">rRNA processing</keyword>
<dbReference type="PANTHER" id="PTHR37426:SF1">
    <property type="entry name" value="RIBOSOMAL RNA LARGE SUBUNIT METHYLTRANSFERASE J"/>
    <property type="match status" value="1"/>
</dbReference>
<keyword evidence="1" id="KW-0949">S-adenosyl-L-methionine</keyword>
<feature type="binding site" evidence="1">
    <location>
        <begin position="182"/>
        <end position="183"/>
    </location>
    <ligand>
        <name>S-adenosyl-L-methionine</name>
        <dbReference type="ChEBI" id="CHEBI:59789"/>
    </ligand>
</feature>
<feature type="binding site" evidence="1">
    <location>
        <position position="139"/>
    </location>
    <ligand>
        <name>S-adenosyl-L-methionine</name>
        <dbReference type="ChEBI" id="CHEBI:59789"/>
    </ligand>
</feature>
<dbReference type="STRING" id="1817756.A2140_08400"/>
<dbReference type="InterPro" id="IPR007473">
    <property type="entry name" value="RlmJ"/>
</dbReference>
<reference evidence="3 4" key="1">
    <citation type="journal article" date="2016" name="Nat. Commun.">
        <title>Thousands of microbial genomes shed light on interconnected biogeochemical processes in an aquifer system.</title>
        <authorList>
            <person name="Anantharaman K."/>
            <person name="Brown C.T."/>
            <person name="Hug L.A."/>
            <person name="Sharon I."/>
            <person name="Castelle C.J."/>
            <person name="Probst A.J."/>
            <person name="Thomas B.C."/>
            <person name="Singh A."/>
            <person name="Wilkins M.J."/>
            <person name="Karaoz U."/>
            <person name="Brodie E.L."/>
            <person name="Williams K.H."/>
            <person name="Hubbard S.S."/>
            <person name="Banfield J.F."/>
        </authorList>
    </citation>
    <scope>NUCLEOTIDE SEQUENCE [LARGE SCALE GENOMIC DNA]</scope>
</reference>
<sequence>MNYRHGFHAGNAADVFKHVVLVWLLRALTAKDKPLLYFETHAGAGRYDLSRFDPDGKGESANAPQILTGRTTEGSRASFATRGPRKRVPGVPPITPPGGEWRDGIARLWNEAGAPETIATYLSLVRAENRGELRRYPGSPMIANALLRPGDRMVLCETLSEEAQALYRSLPTARRAEVHGEDGYRILRAQLPPPERRALVLIDPPYETPDESEHAVSVLRDAHSRFPTGVYALWYPIKQPAAVRRLHESLIGSGIRRIMAVELAVWPEDTAWRLNGSGLILVNPPWPAAEALPDILEWLRSRLACAGPGRTRVEWLVSE</sequence>
<dbReference type="HAMAP" id="MF_00934">
    <property type="entry name" value="23SrRNA_methyltr_J"/>
    <property type="match status" value="1"/>
</dbReference>
<comment type="function">
    <text evidence="1">Specifically methylates the adenine in position 2030 of 23S rRNA.</text>
</comment>
<comment type="similarity">
    <text evidence="1">Belongs to the RlmJ family.</text>
</comment>
<comment type="caution">
    <text evidence="3">The sequence shown here is derived from an EMBL/GenBank/DDBJ whole genome shotgun (WGS) entry which is preliminary data.</text>
</comment>
<gene>
    <name evidence="1" type="primary">rlmJ</name>
    <name evidence="3" type="ORF">A2140_08400</name>
</gene>
<dbReference type="GO" id="GO:0005829">
    <property type="term" value="C:cytosol"/>
    <property type="evidence" value="ECO:0007669"/>
    <property type="project" value="TreeGrafter"/>
</dbReference>
<proteinExistence type="inferred from homology"/>
<accession>A0A1F6SWJ6</accession>
<dbReference type="EMBL" id="MFSQ01000151">
    <property type="protein sequence ID" value="OGI37244.1"/>
    <property type="molecule type" value="Genomic_DNA"/>
</dbReference>
<evidence type="ECO:0000256" key="2">
    <source>
        <dbReference type="SAM" id="MobiDB-lite"/>
    </source>
</evidence>
<dbReference type="InterPro" id="IPR029063">
    <property type="entry name" value="SAM-dependent_MTases_sf"/>
</dbReference>
<keyword evidence="1" id="KW-0808">Transferase</keyword>
<feature type="binding site" evidence="1">
    <location>
        <position position="18"/>
    </location>
    <ligand>
        <name>S-adenosyl-L-methionine</name>
        <dbReference type="ChEBI" id="CHEBI:59789"/>
    </ligand>
</feature>
<dbReference type="GO" id="GO:0036307">
    <property type="term" value="F:23S rRNA (adenine(2030)-N(6))-methyltransferase activity"/>
    <property type="evidence" value="ECO:0007669"/>
    <property type="project" value="UniProtKB-UniRule"/>
</dbReference>
<dbReference type="Gene3D" id="3.40.50.150">
    <property type="entry name" value="Vaccinia Virus protein VP39"/>
    <property type="match status" value="2"/>
</dbReference>
<organism evidence="3 4">
    <name type="scientific">Candidatus Muproteobacteria bacterium RBG_16_62_13</name>
    <dbReference type="NCBI Taxonomy" id="1817756"/>
    <lineage>
        <taxon>Bacteria</taxon>
        <taxon>Pseudomonadati</taxon>
        <taxon>Pseudomonadota</taxon>
        <taxon>Candidatus Muproteobacteria</taxon>
    </lineage>
</organism>
<evidence type="ECO:0000313" key="4">
    <source>
        <dbReference type="Proteomes" id="UP000178379"/>
    </source>
</evidence>
<feature type="binding site" evidence="1">
    <location>
        <position position="41"/>
    </location>
    <ligand>
        <name>S-adenosyl-L-methionine</name>
        <dbReference type="ChEBI" id="CHEBI:59789"/>
    </ligand>
</feature>
<feature type="binding site" evidence="1">
    <location>
        <position position="203"/>
    </location>
    <ligand>
        <name>S-adenosyl-L-methionine</name>
        <dbReference type="ChEBI" id="CHEBI:59789"/>
    </ligand>
</feature>
<dbReference type="PANTHER" id="PTHR37426">
    <property type="entry name" value="RIBOSOMAL RNA LARGE SUBUNIT METHYLTRANSFERASE J"/>
    <property type="match status" value="1"/>
</dbReference>
<evidence type="ECO:0000313" key="3">
    <source>
        <dbReference type="EMBL" id="OGI37244.1"/>
    </source>
</evidence>
<dbReference type="AlphaFoldDB" id="A0A1F6SWJ6"/>
<feature type="binding site" evidence="1">
    <location>
        <position position="157"/>
    </location>
    <ligand>
        <name>S-adenosyl-L-methionine</name>
        <dbReference type="ChEBI" id="CHEBI:59789"/>
    </ligand>
</feature>
<feature type="site" description="Interaction with substrate rRNA" evidence="1">
    <location>
        <position position="3"/>
    </location>
</feature>
<dbReference type="GO" id="GO:0003723">
    <property type="term" value="F:RNA binding"/>
    <property type="evidence" value="ECO:0007669"/>
    <property type="project" value="UniProtKB-UniRule"/>
</dbReference>
<dbReference type="GO" id="GO:0070475">
    <property type="term" value="P:rRNA base methylation"/>
    <property type="evidence" value="ECO:0007669"/>
    <property type="project" value="UniProtKB-UniRule"/>
</dbReference>
<comment type="subunit">
    <text evidence="1">Monomer.</text>
</comment>
<dbReference type="Proteomes" id="UP000178379">
    <property type="component" value="Unassembled WGS sequence"/>
</dbReference>
<feature type="active site" description="Proton acceptor" evidence="1">
    <location>
        <position position="203"/>
    </location>
</feature>
<name>A0A1F6SWJ6_9PROT</name>
<keyword evidence="1" id="KW-0489">Methyltransferase</keyword>